<dbReference type="KEGG" id="abas:ACPOL_2476"/>
<dbReference type="AlphaFoldDB" id="A0A2Z5FY53"/>
<proteinExistence type="predicted"/>
<gene>
    <name evidence="2" type="ORF">ACPOL_2476</name>
</gene>
<dbReference type="Proteomes" id="UP000253606">
    <property type="component" value="Chromosome"/>
</dbReference>
<protein>
    <submittedName>
        <fullName evidence="2">Nucleotidyl transferase</fullName>
    </submittedName>
</protein>
<organism evidence="2 3">
    <name type="scientific">Acidisarcina polymorpha</name>
    <dbReference type="NCBI Taxonomy" id="2211140"/>
    <lineage>
        <taxon>Bacteria</taxon>
        <taxon>Pseudomonadati</taxon>
        <taxon>Acidobacteriota</taxon>
        <taxon>Terriglobia</taxon>
        <taxon>Terriglobales</taxon>
        <taxon>Acidobacteriaceae</taxon>
        <taxon>Acidisarcina</taxon>
    </lineage>
</organism>
<dbReference type="InterPro" id="IPR029044">
    <property type="entry name" value="Nucleotide-diphossugar_trans"/>
</dbReference>
<dbReference type="InterPro" id="IPR050486">
    <property type="entry name" value="Mannose-1P_guanyltransferase"/>
</dbReference>
<evidence type="ECO:0000313" key="2">
    <source>
        <dbReference type="EMBL" id="AXC11798.1"/>
    </source>
</evidence>
<evidence type="ECO:0000259" key="1">
    <source>
        <dbReference type="Pfam" id="PF00483"/>
    </source>
</evidence>
<dbReference type="Gene3D" id="3.90.550.10">
    <property type="entry name" value="Spore Coat Polysaccharide Biosynthesis Protein SpsA, Chain A"/>
    <property type="match status" value="1"/>
</dbReference>
<reference evidence="2 3" key="1">
    <citation type="journal article" date="2018" name="Front. Microbiol.">
        <title>Hydrolytic Capabilities as a Key to Environmental Success: Chitinolytic and Cellulolytic Acidobacteria From Acidic Sub-arctic Soils and Boreal Peatlands.</title>
        <authorList>
            <person name="Belova S.E."/>
            <person name="Ravin N.V."/>
            <person name="Pankratov T.A."/>
            <person name="Rakitin A.L."/>
            <person name="Ivanova A.A."/>
            <person name="Beletsky A.V."/>
            <person name="Mardanov A.V."/>
            <person name="Sinninghe Damste J.S."/>
            <person name="Dedysh S.N."/>
        </authorList>
    </citation>
    <scope>NUCLEOTIDE SEQUENCE [LARGE SCALE GENOMIC DNA]</scope>
    <source>
        <strain evidence="2 3">SBC82</strain>
    </source>
</reference>
<keyword evidence="2" id="KW-0808">Transferase</keyword>
<accession>A0A2Z5FY53</accession>
<dbReference type="PANTHER" id="PTHR22572">
    <property type="entry name" value="SUGAR-1-PHOSPHATE GUANYL TRANSFERASE"/>
    <property type="match status" value="1"/>
</dbReference>
<dbReference type="GO" id="GO:0016740">
    <property type="term" value="F:transferase activity"/>
    <property type="evidence" value="ECO:0007669"/>
    <property type="project" value="UniProtKB-KW"/>
</dbReference>
<name>A0A2Z5FY53_9BACT</name>
<feature type="domain" description="Nucleotidyl transferase" evidence="1">
    <location>
        <begin position="14"/>
        <end position="142"/>
    </location>
</feature>
<dbReference type="RefSeq" id="WP_114207179.1">
    <property type="nucleotide sequence ID" value="NZ_CP030840.1"/>
</dbReference>
<keyword evidence="3" id="KW-1185">Reference proteome</keyword>
<evidence type="ECO:0000313" key="3">
    <source>
        <dbReference type="Proteomes" id="UP000253606"/>
    </source>
</evidence>
<dbReference type="InterPro" id="IPR005835">
    <property type="entry name" value="NTP_transferase_dom"/>
</dbReference>
<dbReference type="EMBL" id="CP030840">
    <property type="protein sequence ID" value="AXC11798.1"/>
    <property type="molecule type" value="Genomic_DNA"/>
</dbReference>
<dbReference type="OrthoDB" id="9801899at2"/>
<sequence length="251" mass="27729">MTRQEASAAPTVAILAGGLATRLQPLTNVIPKSMIPVGGDPFIAHQLASLARQDYRDVVICAGHLADQIASFVGDGAAFGCKLRYSLDGEQALGTGGAIRKALPLLGESFFVMYGDSYLMQPLAPVWQAFRQSRKAALMTILRNEGRWDASNVEFRGEEIIRYDKTGDRSGMHYIDYGVGCIRADAFSSWVNEGVVSEECFDLSRFYQDMTSKGELAAFEVKDRFYEIGSPQGLAETDMLIRQLHRREVDQ</sequence>
<dbReference type="Pfam" id="PF00483">
    <property type="entry name" value="NTP_transferase"/>
    <property type="match status" value="1"/>
</dbReference>
<dbReference type="SUPFAM" id="SSF53448">
    <property type="entry name" value="Nucleotide-diphospho-sugar transferases"/>
    <property type="match status" value="1"/>
</dbReference>